<keyword evidence="2" id="KW-1185">Reference proteome</keyword>
<proteinExistence type="predicted"/>
<evidence type="ECO:0000313" key="2">
    <source>
        <dbReference type="Proteomes" id="UP000789572"/>
    </source>
</evidence>
<name>A0A9N8Z0H5_9GLOM</name>
<dbReference type="EMBL" id="CAJVPJ010000055">
    <property type="protein sequence ID" value="CAG8468020.1"/>
    <property type="molecule type" value="Genomic_DNA"/>
</dbReference>
<sequence length="139" mass="16101">MTQAKTVNVTFSEYVDFGETNRNDFEIVDVIDWEFDTPIPSWLQKAMNQHKLLTSQTDPSERFKLAKNPKIAQDFLSETEFLELNVKISSALNIGNSMGDWTVLRPVAERCLQFLSKLDSNELRKIGELVNRREFTEQL</sequence>
<organism evidence="1 2">
    <name type="scientific">Paraglomus occultum</name>
    <dbReference type="NCBI Taxonomy" id="144539"/>
    <lineage>
        <taxon>Eukaryota</taxon>
        <taxon>Fungi</taxon>
        <taxon>Fungi incertae sedis</taxon>
        <taxon>Mucoromycota</taxon>
        <taxon>Glomeromycotina</taxon>
        <taxon>Glomeromycetes</taxon>
        <taxon>Paraglomerales</taxon>
        <taxon>Paraglomeraceae</taxon>
        <taxon>Paraglomus</taxon>
    </lineage>
</organism>
<dbReference type="AlphaFoldDB" id="A0A9N8Z0H5"/>
<accession>A0A9N8Z0H5</accession>
<reference evidence="1" key="1">
    <citation type="submission" date="2021-06" db="EMBL/GenBank/DDBJ databases">
        <authorList>
            <person name="Kallberg Y."/>
            <person name="Tangrot J."/>
            <person name="Rosling A."/>
        </authorList>
    </citation>
    <scope>NUCLEOTIDE SEQUENCE</scope>
    <source>
        <strain evidence="1">IA702</strain>
    </source>
</reference>
<comment type="caution">
    <text evidence="1">The sequence shown here is derived from an EMBL/GenBank/DDBJ whole genome shotgun (WGS) entry which is preliminary data.</text>
</comment>
<dbReference type="OrthoDB" id="2401718at2759"/>
<protein>
    <submittedName>
        <fullName evidence="1">9558_t:CDS:1</fullName>
    </submittedName>
</protein>
<dbReference type="Proteomes" id="UP000789572">
    <property type="component" value="Unassembled WGS sequence"/>
</dbReference>
<evidence type="ECO:0000313" key="1">
    <source>
        <dbReference type="EMBL" id="CAG8468020.1"/>
    </source>
</evidence>
<gene>
    <name evidence="1" type="ORF">POCULU_LOCUS896</name>
</gene>